<dbReference type="Gene3D" id="3.40.50.300">
    <property type="entry name" value="P-loop containing nucleotide triphosphate hydrolases"/>
    <property type="match status" value="1"/>
</dbReference>
<dbReference type="Proteomes" id="UP000663823">
    <property type="component" value="Unassembled WGS sequence"/>
</dbReference>
<dbReference type="AlphaFoldDB" id="A0A819XAN9"/>
<dbReference type="Pfam" id="PF13469">
    <property type="entry name" value="Sulfotransfer_3"/>
    <property type="match status" value="1"/>
</dbReference>
<sequence>TKPLQTKEKISDVPMIVICGLPRTGTTLLHNLMACDPSC</sequence>
<gene>
    <name evidence="1" type="ORF">OTI717_LOCUS35592</name>
</gene>
<dbReference type="EMBL" id="CAJOAX010013984">
    <property type="protein sequence ID" value="CAF4138058.1"/>
    <property type="molecule type" value="Genomic_DNA"/>
</dbReference>
<feature type="non-terminal residue" evidence="1">
    <location>
        <position position="1"/>
    </location>
</feature>
<name>A0A819XAN9_9BILA</name>
<protein>
    <submittedName>
        <fullName evidence="1">Uncharacterized protein</fullName>
    </submittedName>
</protein>
<proteinExistence type="predicted"/>
<reference evidence="1" key="1">
    <citation type="submission" date="2021-02" db="EMBL/GenBank/DDBJ databases">
        <authorList>
            <person name="Nowell W R."/>
        </authorList>
    </citation>
    <scope>NUCLEOTIDE SEQUENCE</scope>
</reference>
<accession>A0A819XAN9</accession>
<organism evidence="1 2">
    <name type="scientific">Rotaria sordida</name>
    <dbReference type="NCBI Taxonomy" id="392033"/>
    <lineage>
        <taxon>Eukaryota</taxon>
        <taxon>Metazoa</taxon>
        <taxon>Spiralia</taxon>
        <taxon>Gnathifera</taxon>
        <taxon>Rotifera</taxon>
        <taxon>Eurotatoria</taxon>
        <taxon>Bdelloidea</taxon>
        <taxon>Philodinida</taxon>
        <taxon>Philodinidae</taxon>
        <taxon>Rotaria</taxon>
    </lineage>
</organism>
<evidence type="ECO:0000313" key="2">
    <source>
        <dbReference type="Proteomes" id="UP000663823"/>
    </source>
</evidence>
<comment type="caution">
    <text evidence="1">The sequence shown here is derived from an EMBL/GenBank/DDBJ whole genome shotgun (WGS) entry which is preliminary data.</text>
</comment>
<evidence type="ECO:0000313" key="1">
    <source>
        <dbReference type="EMBL" id="CAF4138058.1"/>
    </source>
</evidence>
<dbReference type="SUPFAM" id="SSF52540">
    <property type="entry name" value="P-loop containing nucleoside triphosphate hydrolases"/>
    <property type="match status" value="1"/>
</dbReference>
<dbReference type="InterPro" id="IPR027417">
    <property type="entry name" value="P-loop_NTPase"/>
</dbReference>